<dbReference type="AlphaFoldDB" id="A0A941E716"/>
<comment type="caution">
    <text evidence="1">The sequence shown here is derived from an EMBL/GenBank/DDBJ whole genome shotgun (WGS) entry which is preliminary data.</text>
</comment>
<dbReference type="EMBL" id="JAGSOH010000003">
    <property type="protein sequence ID" value="MBR7825113.1"/>
    <property type="molecule type" value="Genomic_DNA"/>
</dbReference>
<sequence length="164" mass="17638">MAPRLAGFTGPVVVAADVPEGLIALPGFQEADGRPWSVQVRYRDPGDARRRVVVRTTRGALDWTPVIGTVENVYTVMANCEARPVEPVLEHATLVEVDDAGAVPGVRIDCRDGDCAVAFDWQGQHVYVVGVRELVDGLRLRSGAVADFEAYDAAHLARYGPGAQ</sequence>
<reference evidence="1" key="1">
    <citation type="submission" date="2021-04" db="EMBL/GenBank/DDBJ databases">
        <title>Genome based classification of Actinospica acidithermotolerans sp. nov., an actinobacterium isolated from an Indonesian hot spring.</title>
        <authorList>
            <person name="Kusuma A.B."/>
            <person name="Putra K.E."/>
            <person name="Nafisah S."/>
            <person name="Loh J."/>
            <person name="Nouioui I."/>
            <person name="Goodfellow M."/>
        </authorList>
    </citation>
    <scope>NUCLEOTIDE SEQUENCE</scope>
    <source>
        <strain evidence="1">MGRD01-02</strain>
    </source>
</reference>
<evidence type="ECO:0000313" key="1">
    <source>
        <dbReference type="EMBL" id="MBR7825113.1"/>
    </source>
</evidence>
<name>A0A941E716_9ACTN</name>
<dbReference type="Proteomes" id="UP000676325">
    <property type="component" value="Unassembled WGS sequence"/>
</dbReference>
<dbReference type="RefSeq" id="WP_212516272.1">
    <property type="nucleotide sequence ID" value="NZ_JAGSOH010000003.1"/>
</dbReference>
<gene>
    <name evidence="1" type="ORF">KDK95_02255</name>
</gene>
<proteinExistence type="predicted"/>
<accession>A0A941E716</accession>
<protein>
    <submittedName>
        <fullName evidence="1">Uncharacterized protein</fullName>
    </submittedName>
</protein>
<keyword evidence="2" id="KW-1185">Reference proteome</keyword>
<evidence type="ECO:0000313" key="2">
    <source>
        <dbReference type="Proteomes" id="UP000676325"/>
    </source>
</evidence>
<organism evidence="1 2">
    <name type="scientific">Actinospica acidithermotolerans</name>
    <dbReference type="NCBI Taxonomy" id="2828514"/>
    <lineage>
        <taxon>Bacteria</taxon>
        <taxon>Bacillati</taxon>
        <taxon>Actinomycetota</taxon>
        <taxon>Actinomycetes</taxon>
        <taxon>Catenulisporales</taxon>
        <taxon>Actinospicaceae</taxon>
        <taxon>Actinospica</taxon>
    </lineage>
</organism>